<keyword evidence="4" id="KW-0813">Transport</keyword>
<dbReference type="GO" id="GO:0005886">
    <property type="term" value="C:plasma membrane"/>
    <property type="evidence" value="ECO:0007669"/>
    <property type="project" value="UniProtKB-SubCell"/>
</dbReference>
<evidence type="ECO:0000313" key="11">
    <source>
        <dbReference type="EMBL" id="HIQ62626.1"/>
    </source>
</evidence>
<proteinExistence type="inferred from homology"/>
<evidence type="ECO:0000256" key="6">
    <source>
        <dbReference type="ARBA" id="ARBA00022692"/>
    </source>
</evidence>
<evidence type="ECO:0000256" key="10">
    <source>
        <dbReference type="SAM" id="Phobius"/>
    </source>
</evidence>
<dbReference type="InterPro" id="IPR051327">
    <property type="entry name" value="MATE_MepA_subfamily"/>
</dbReference>
<keyword evidence="5" id="KW-1003">Cell membrane</keyword>
<evidence type="ECO:0000256" key="7">
    <source>
        <dbReference type="ARBA" id="ARBA00022989"/>
    </source>
</evidence>
<sequence length="455" mass="48211">MPGTPSEAQSRHTLMTETPIPRLVTRMAMPTMASMLVTSIYNMADTYFVGMLGQSASGAVGVVFTLMLFIQAIGFTLGMGSGANIAQLLGAKDEETASRIASTGFFTSLLLGLVLAVGGLVFLDPLVYLLGATPTIAPHARAYGSYILIGAPYMAASFVVNNILRSQGNAFWSMIGLTTGGVLNILLDPLFIFVFDMGTAGAALATIVSQLVSFLILLVMVMRHSAARISLRKVHFSYLKRILPVGLPSFYRQGLTSLATILLNRAAGVYGDAAIAAMSIVSRIMGFFFSALIGFYQGFQPVCGFNYGAGLTARVRQAILFCLRVSTIGLCIIAALAIAFAEPLVGLFRQGDTEVIAIGARALRLQAAVLPTMGWAVITNMAHQALGMSAKASLLAIGRQGMFFIPLILLLPLLFGLTGVQLAQPVADLCSFLLAFPFGLSLLRGLKDGSIRRAS</sequence>
<keyword evidence="9" id="KW-0046">Antibiotic resistance</keyword>
<comment type="caution">
    <text evidence="11">The sequence shown here is derived from an EMBL/GenBank/DDBJ whole genome shotgun (WGS) entry which is preliminary data.</text>
</comment>
<evidence type="ECO:0000256" key="5">
    <source>
        <dbReference type="ARBA" id="ARBA00022475"/>
    </source>
</evidence>
<dbReference type="InterPro" id="IPR048279">
    <property type="entry name" value="MdtK-like"/>
</dbReference>
<name>A0A9D0YWE8_9FIRM</name>
<comment type="subcellular location">
    <subcellularLocation>
        <location evidence="1">Cell membrane</location>
        <topology evidence="1">Multi-pass membrane protein</topology>
    </subcellularLocation>
</comment>
<feature type="transmembrane region" description="Helical" evidence="10">
    <location>
        <begin position="23"/>
        <end position="44"/>
    </location>
</feature>
<reference evidence="11" key="1">
    <citation type="submission" date="2020-10" db="EMBL/GenBank/DDBJ databases">
        <authorList>
            <person name="Gilroy R."/>
        </authorList>
    </citation>
    <scope>NUCLEOTIDE SEQUENCE</scope>
    <source>
        <strain evidence="11">ChiHile30-977</strain>
    </source>
</reference>
<feature type="transmembrane region" description="Helical" evidence="10">
    <location>
        <begin position="361"/>
        <end position="382"/>
    </location>
</feature>
<evidence type="ECO:0000256" key="8">
    <source>
        <dbReference type="ARBA" id="ARBA00023136"/>
    </source>
</evidence>
<dbReference type="GO" id="GO:0042910">
    <property type="term" value="F:xenobiotic transmembrane transporter activity"/>
    <property type="evidence" value="ECO:0007669"/>
    <property type="project" value="InterPro"/>
</dbReference>
<dbReference type="InterPro" id="IPR045070">
    <property type="entry name" value="MATE_MepA-like"/>
</dbReference>
<reference evidence="11" key="2">
    <citation type="journal article" date="2021" name="PeerJ">
        <title>Extensive microbial diversity within the chicken gut microbiome revealed by metagenomics and culture.</title>
        <authorList>
            <person name="Gilroy R."/>
            <person name="Ravi A."/>
            <person name="Getino M."/>
            <person name="Pursley I."/>
            <person name="Horton D.L."/>
            <person name="Alikhan N.F."/>
            <person name="Baker D."/>
            <person name="Gharbi K."/>
            <person name="Hall N."/>
            <person name="Watson M."/>
            <person name="Adriaenssens E.M."/>
            <person name="Foster-Nyarko E."/>
            <person name="Jarju S."/>
            <person name="Secka A."/>
            <person name="Antonio M."/>
            <person name="Oren A."/>
            <person name="Chaudhuri R.R."/>
            <person name="La Ragione R."/>
            <person name="Hildebrand F."/>
            <person name="Pallen M.J."/>
        </authorList>
    </citation>
    <scope>NUCLEOTIDE SEQUENCE</scope>
    <source>
        <strain evidence="11">ChiHile30-977</strain>
    </source>
</reference>
<dbReference type="Proteomes" id="UP000886819">
    <property type="component" value="Unassembled WGS sequence"/>
</dbReference>
<dbReference type="InterPro" id="IPR002528">
    <property type="entry name" value="MATE_fam"/>
</dbReference>
<dbReference type="AlphaFoldDB" id="A0A9D0YWE8"/>
<keyword evidence="8 10" id="KW-0472">Membrane</keyword>
<feature type="transmembrane region" description="Helical" evidence="10">
    <location>
        <begin position="143"/>
        <end position="164"/>
    </location>
</feature>
<dbReference type="PIRSF" id="PIRSF006603">
    <property type="entry name" value="DinF"/>
    <property type="match status" value="1"/>
</dbReference>
<dbReference type="EMBL" id="DVFI01000049">
    <property type="protein sequence ID" value="HIQ62626.1"/>
    <property type="molecule type" value="Genomic_DNA"/>
</dbReference>
<organism evidence="11 12">
    <name type="scientific">Candidatus Avichristensenella intestinipullorum</name>
    <dbReference type="NCBI Taxonomy" id="2840693"/>
    <lineage>
        <taxon>Bacteria</taxon>
        <taxon>Bacillati</taxon>
        <taxon>Bacillota</taxon>
        <taxon>Clostridia</taxon>
        <taxon>Candidatus Avichristensenella</taxon>
    </lineage>
</organism>
<feature type="transmembrane region" description="Helical" evidence="10">
    <location>
        <begin position="318"/>
        <end position="341"/>
    </location>
</feature>
<feature type="transmembrane region" description="Helical" evidence="10">
    <location>
        <begin position="403"/>
        <end position="420"/>
    </location>
</feature>
<feature type="transmembrane region" description="Helical" evidence="10">
    <location>
        <begin position="171"/>
        <end position="195"/>
    </location>
</feature>
<dbReference type="PANTHER" id="PTHR43823:SF3">
    <property type="entry name" value="MULTIDRUG EXPORT PROTEIN MEPA"/>
    <property type="match status" value="1"/>
</dbReference>
<feature type="transmembrane region" description="Helical" evidence="10">
    <location>
        <begin position="242"/>
        <end position="263"/>
    </location>
</feature>
<evidence type="ECO:0000256" key="4">
    <source>
        <dbReference type="ARBA" id="ARBA00022448"/>
    </source>
</evidence>
<feature type="transmembrane region" description="Helical" evidence="10">
    <location>
        <begin position="275"/>
        <end position="297"/>
    </location>
</feature>
<feature type="transmembrane region" description="Helical" evidence="10">
    <location>
        <begin position="426"/>
        <end position="446"/>
    </location>
</feature>
<feature type="transmembrane region" description="Helical" evidence="10">
    <location>
        <begin position="100"/>
        <end position="123"/>
    </location>
</feature>
<gene>
    <name evidence="11" type="ORF">IAA66_03450</name>
</gene>
<keyword evidence="6 10" id="KW-0812">Transmembrane</keyword>
<comment type="similarity">
    <text evidence="2">Belongs to the multi antimicrobial extrusion (MATE) (TC 2.A.66.1) family. MepA subfamily.</text>
</comment>
<dbReference type="Pfam" id="PF01554">
    <property type="entry name" value="MatE"/>
    <property type="match status" value="2"/>
</dbReference>
<keyword evidence="7 10" id="KW-1133">Transmembrane helix</keyword>
<protein>
    <recommendedName>
        <fullName evidence="3">Multidrug export protein MepA</fullName>
    </recommendedName>
</protein>
<feature type="transmembrane region" description="Helical" evidence="10">
    <location>
        <begin position="56"/>
        <end position="79"/>
    </location>
</feature>
<dbReference type="GO" id="GO:0015297">
    <property type="term" value="F:antiporter activity"/>
    <property type="evidence" value="ECO:0007669"/>
    <property type="project" value="InterPro"/>
</dbReference>
<evidence type="ECO:0000256" key="1">
    <source>
        <dbReference type="ARBA" id="ARBA00004651"/>
    </source>
</evidence>
<dbReference type="GO" id="GO:0046677">
    <property type="term" value="P:response to antibiotic"/>
    <property type="evidence" value="ECO:0007669"/>
    <property type="project" value="UniProtKB-KW"/>
</dbReference>
<accession>A0A9D0YWE8</accession>
<feature type="transmembrane region" description="Helical" evidence="10">
    <location>
        <begin position="201"/>
        <end position="221"/>
    </location>
</feature>
<dbReference type="NCBIfam" id="TIGR00797">
    <property type="entry name" value="matE"/>
    <property type="match status" value="1"/>
</dbReference>
<dbReference type="CDD" id="cd13143">
    <property type="entry name" value="MATE_MepA_like"/>
    <property type="match status" value="1"/>
</dbReference>
<evidence type="ECO:0000256" key="9">
    <source>
        <dbReference type="ARBA" id="ARBA00023251"/>
    </source>
</evidence>
<evidence type="ECO:0000256" key="3">
    <source>
        <dbReference type="ARBA" id="ARBA00022106"/>
    </source>
</evidence>
<evidence type="ECO:0000256" key="2">
    <source>
        <dbReference type="ARBA" id="ARBA00008417"/>
    </source>
</evidence>
<dbReference type="PANTHER" id="PTHR43823">
    <property type="entry name" value="SPORULATION PROTEIN YKVU"/>
    <property type="match status" value="1"/>
</dbReference>
<evidence type="ECO:0000313" key="12">
    <source>
        <dbReference type="Proteomes" id="UP000886819"/>
    </source>
</evidence>